<proteinExistence type="predicted"/>
<evidence type="ECO:0000313" key="2">
    <source>
        <dbReference type="Proteomes" id="UP000831534"/>
    </source>
</evidence>
<sequence>MTVYITKYNFGRLLASPQHKLEMDGHDGALYSECCIDWFNNLEAARLYFCKILLLEHSHPLFDRIIGQRWLYVATPQDNYTRAARPQQPRYHRAGCACVKSDFVDLVLPVGFKETYGIQGVERFRDWFAVHRELLPDHEQRFLTKVQALWPRVQWESAVREAVRRRNSGTHPFYHFNLAELAQTIQTLLAKYQVWQDTLPFAEQQALRAHKRRCRQRGLRADHVAPQRLTDLLDEFARTFKNPMRDALLLYYYQSAQKSGVGGCDAGVLEELGFIPCGKCHPEPTPLDADLPYLPAWRPEPH</sequence>
<keyword evidence="2" id="KW-1185">Reference proteome</keyword>
<dbReference type="GO" id="GO:0004521">
    <property type="term" value="F:RNA endonuclease activity"/>
    <property type="evidence" value="ECO:0007669"/>
    <property type="project" value="InterPro"/>
</dbReference>
<name>A0A8T9MTI5_9NEIS</name>
<reference evidence="1" key="2">
    <citation type="submission" date="2024-09" db="EMBL/GenBank/DDBJ databases">
        <authorList>
            <person name="Veyrier F.J."/>
        </authorList>
    </citation>
    <scope>NUCLEOTIDE SEQUENCE</scope>
    <source>
        <strain evidence="1">17694</strain>
    </source>
</reference>
<protein>
    <submittedName>
        <fullName evidence="1">Uncharacterized protein</fullName>
    </submittedName>
</protein>
<reference evidence="1" key="1">
    <citation type="journal article" date="2022" name="Res Sq">
        <title>Evolution of multicellular longitudinally dividing oral cavity symbionts (Neisseriaceae).</title>
        <authorList>
            <person name="Nyongesa S."/>
            <person name="Weber P."/>
            <person name="Bernet E."/>
            <person name="Pullido F."/>
            <person name="Nieckarz M."/>
            <person name="Delaby M."/>
            <person name="Nieves C."/>
            <person name="Viehboeck T."/>
            <person name="Krause N."/>
            <person name="Rivera-Millot A."/>
            <person name="Nakamura A."/>
            <person name="Vischer N."/>
            <person name="VanNieuwenhze M."/>
            <person name="Brun Y."/>
            <person name="Cava F."/>
            <person name="Bulgheresi S."/>
            <person name="Veyrier F."/>
        </authorList>
    </citation>
    <scope>NUCLEOTIDE SEQUENCE</scope>
    <source>
        <strain evidence="1">17694</strain>
    </source>
</reference>
<dbReference type="Proteomes" id="UP000831534">
    <property type="component" value="Chromosome"/>
</dbReference>
<dbReference type="GO" id="GO:0043571">
    <property type="term" value="P:maintenance of CRISPR repeat elements"/>
    <property type="evidence" value="ECO:0007669"/>
    <property type="project" value="InterPro"/>
</dbReference>
<dbReference type="EMBL" id="CP091521">
    <property type="protein sequence ID" value="UOP04589.2"/>
    <property type="molecule type" value="Genomic_DNA"/>
</dbReference>
<gene>
    <name evidence="1" type="ORF">LVJ77_10160</name>
</gene>
<evidence type="ECO:0000313" key="1">
    <source>
        <dbReference type="EMBL" id="UOP04589.2"/>
    </source>
</evidence>
<dbReference type="KEGG" id="ckh:LVJ77_10160"/>
<organism evidence="1 2">
    <name type="scientific">Conchiformibius kuhniae</name>
    <dbReference type="NCBI Taxonomy" id="211502"/>
    <lineage>
        <taxon>Bacteria</taxon>
        <taxon>Pseudomonadati</taxon>
        <taxon>Pseudomonadota</taxon>
        <taxon>Betaproteobacteria</taxon>
        <taxon>Neisseriales</taxon>
        <taxon>Neisseriaceae</taxon>
        <taxon>Conchiformibius</taxon>
    </lineage>
</organism>
<dbReference type="AlphaFoldDB" id="A0A8T9MTI5"/>
<accession>A0A8T9MTI5</accession>
<dbReference type="RefSeq" id="WP_027010095.1">
    <property type="nucleotide sequence ID" value="NZ_CP091521.1"/>
</dbReference>